<organism evidence="1 2">
    <name type="scientific">Luteolibacter luteus</name>
    <dbReference type="NCBI Taxonomy" id="2728835"/>
    <lineage>
        <taxon>Bacteria</taxon>
        <taxon>Pseudomonadati</taxon>
        <taxon>Verrucomicrobiota</taxon>
        <taxon>Verrucomicrobiia</taxon>
        <taxon>Verrucomicrobiales</taxon>
        <taxon>Verrucomicrobiaceae</taxon>
        <taxon>Luteolibacter</taxon>
    </lineage>
</organism>
<evidence type="ECO:0000313" key="2">
    <source>
        <dbReference type="Proteomes" id="UP000501812"/>
    </source>
</evidence>
<dbReference type="EMBL" id="CP051774">
    <property type="protein sequence ID" value="QJE97975.1"/>
    <property type="molecule type" value="Genomic_DNA"/>
</dbReference>
<sequence>MIAISLMVLLTVLAVGLLTLSTVSLRASSQGEAMQVARSNARMALSLAIGQLQKSAGADQRITAPAAVEDDNAPSWLTGVWTGALPNANDPVPEKEEGFLGYLTSGNETDSKPSATKLPDTADGAMLMGEGSLGEGANEVSWVRAPKVESPGSGKGLDGRYAWGVLDEGVKAKADIIRKDEQFGSASNQVAMGSAPRFGMEAIQNFDSFDWFAGTDQAKLYTLPTGDLIQKMPELKKYQHDVTTVSRGLVTDAARGGMRKDLSLLFDNSTLPAEYSSKRVYDDSTVLNETPNPYWSQIFEYANLYRGLAGATPTMKAAVPSGYTPVKYDARSRTYKATPQAPKGMLLMPVVAKVQMQFSMVAKDAHGNWAGGVDRNTATAADNYMIYMIYSPIVTLYNPYNVAISFDQLRIDFKDLPLGFRFYRNGQPQTTSLAHFNQLYVGHPGDSNTPKIFGINVRSTFQGSASSSITLQPGENKVFGESVDGNWNWASNSGSFFDYQDNLTNSINLAPGYPSQGVGFWIDWLTPQHIKTASDDGQGIFPLSLSDTIDVGYGPLPSSASSASGNRLSIELNLMKGSQKIRSGTLDLDYGDASRLRTALSRDPDNAFPNGEARLQRPYLGSEMYESPSTPLKNFTRAKAFAQFSYYAKTTLEADSPSKPWVQGGQATSLSGIDLTKESMGIHPFEASFKRLAPGYKFPCDSQNRGMFFTSHSDGTGTRVAPQYEIPMLPLQNLAQLRHAQLSNQGFLPGAAYTVGESFATAMIPSNQVSSASTKEYRLLDHAWLANNALWDAYYFSTLSSYAGPLLGSKNLNTVATEFFEGKSQLLNPRMIPATNNTLSDTMSELSDGEGYRKSAAHLMIDGAFNVNSTSVNAWAALLGSMNKESVDYATLADGATQLSTGTVKEASFPFSRMRRANGPAVESSNALQARNARWTGMRTLEAKEIQELAQHIVEEVKSRGPFLSLAEFVNRRPENDRDMALRGLLQKAIDETESINARFNADSKYNALADMTSDGYAFPQAMEGWSATGAPGFLTQGDILSSVGSVISVRSDTFRIRAYGEALDPDKNILARAWCEAVVQRLPEFVDSTDLPSAEIEGVSDVNKRFGRRFMVTGFRWLSQDEV</sequence>
<dbReference type="KEGG" id="luo:HHL09_20015"/>
<keyword evidence="2" id="KW-1185">Reference proteome</keyword>
<dbReference type="RefSeq" id="WP_169456401.1">
    <property type="nucleotide sequence ID" value="NZ_CP051774.1"/>
</dbReference>
<accession>A0A858RMN8</accession>
<protein>
    <recommendedName>
        <fullName evidence="3">Verru_Chthon cassette protein A</fullName>
    </recommendedName>
</protein>
<evidence type="ECO:0000313" key="1">
    <source>
        <dbReference type="EMBL" id="QJE97975.1"/>
    </source>
</evidence>
<gene>
    <name evidence="1" type="ORF">HHL09_20015</name>
</gene>
<name>A0A858RMN8_9BACT</name>
<dbReference type="Proteomes" id="UP000501812">
    <property type="component" value="Chromosome"/>
</dbReference>
<evidence type="ECO:0008006" key="3">
    <source>
        <dbReference type="Google" id="ProtNLM"/>
    </source>
</evidence>
<dbReference type="AlphaFoldDB" id="A0A858RMN8"/>
<proteinExistence type="predicted"/>
<reference evidence="1 2" key="1">
    <citation type="submission" date="2020-04" db="EMBL/GenBank/DDBJ databases">
        <title>Luteolibacter sp. G-1-1-1 isolated from soil.</title>
        <authorList>
            <person name="Dahal R.H."/>
        </authorList>
    </citation>
    <scope>NUCLEOTIDE SEQUENCE [LARGE SCALE GENOMIC DNA]</scope>
    <source>
        <strain evidence="1 2">G-1-1-1</strain>
    </source>
</reference>